<comment type="caution">
    <text evidence="2">The sequence shown here is derived from an EMBL/GenBank/DDBJ whole genome shotgun (WGS) entry which is preliminary data.</text>
</comment>
<proteinExistence type="predicted"/>
<feature type="region of interest" description="Disordered" evidence="1">
    <location>
        <begin position="463"/>
        <end position="490"/>
    </location>
</feature>
<name>A0A8H6XJ64_9AGAR</name>
<dbReference type="AlphaFoldDB" id="A0A8H6XJ64"/>
<organism evidence="2 3">
    <name type="scientific">Mycena venus</name>
    <dbReference type="NCBI Taxonomy" id="2733690"/>
    <lineage>
        <taxon>Eukaryota</taxon>
        <taxon>Fungi</taxon>
        <taxon>Dikarya</taxon>
        <taxon>Basidiomycota</taxon>
        <taxon>Agaricomycotina</taxon>
        <taxon>Agaricomycetes</taxon>
        <taxon>Agaricomycetidae</taxon>
        <taxon>Agaricales</taxon>
        <taxon>Marasmiineae</taxon>
        <taxon>Mycenaceae</taxon>
        <taxon>Mycena</taxon>
    </lineage>
</organism>
<dbReference type="InterPro" id="IPR032675">
    <property type="entry name" value="LRR_dom_sf"/>
</dbReference>
<keyword evidence="3" id="KW-1185">Reference proteome</keyword>
<dbReference type="OrthoDB" id="3543113at2759"/>
<evidence type="ECO:0000256" key="1">
    <source>
        <dbReference type="SAM" id="MobiDB-lite"/>
    </source>
</evidence>
<evidence type="ECO:0000313" key="2">
    <source>
        <dbReference type="EMBL" id="KAF7341476.1"/>
    </source>
</evidence>
<evidence type="ECO:0000313" key="3">
    <source>
        <dbReference type="Proteomes" id="UP000620124"/>
    </source>
</evidence>
<protein>
    <submittedName>
        <fullName evidence="2">Uncharacterized protein</fullName>
    </submittedName>
</protein>
<dbReference type="EMBL" id="JACAZI010000018">
    <property type="protein sequence ID" value="KAF7341476.1"/>
    <property type="molecule type" value="Genomic_DNA"/>
</dbReference>
<feature type="compositionally biased region" description="Acidic residues" evidence="1">
    <location>
        <begin position="470"/>
        <end position="490"/>
    </location>
</feature>
<gene>
    <name evidence="2" type="ORF">MVEN_01884900</name>
</gene>
<sequence length="490" mass="54393">MNLIRCMPADLWETVDVDVSTRALNTWRLTRALVASDWDRLLKYSPRITSLTEVEHPYDPQFPYLPTVLDTLRRGVPGDYLLPGLEHIDWNLTGEALSCIDVFLGPHISSINIKNCTSDTLLATLAAKYPTLTAVDLHSVDPVEVDSTQLYDARSNFVRTLTDVHSVKMDTIDLSAFTHLGQISTLETLHIAIPASISFAGVPEQTLFPSLRTAEINAQRNDVQELIAFLRTWNDTPVESFSAFLDAYLSEKHIEDLYRVLADRCVNDCLQALKLELLKANPSITYPASSTHPPSALRHLFPFENLISVSIHVLNGFDLDDTLITDLSLAWPYIEDLELRTDAQPHPPRATLLALLALSENCPDLTKLEIALDATDIPPPHIAPEPRHVAQENLVSLAIGQSRIDSAFGVARFLSSIFSAVQVVTPADPYVYMEVIDDEAVEMGVLREEEWRHGVNFARGVMAKSAQAAEGEEADEDEDGDDDEGEGMDE</sequence>
<dbReference type="Proteomes" id="UP000620124">
    <property type="component" value="Unassembled WGS sequence"/>
</dbReference>
<reference evidence="2" key="1">
    <citation type="submission" date="2020-05" db="EMBL/GenBank/DDBJ databases">
        <title>Mycena genomes resolve the evolution of fungal bioluminescence.</title>
        <authorList>
            <person name="Tsai I.J."/>
        </authorList>
    </citation>
    <scope>NUCLEOTIDE SEQUENCE</scope>
    <source>
        <strain evidence="2">CCC161011</strain>
    </source>
</reference>
<dbReference type="Gene3D" id="3.80.10.10">
    <property type="entry name" value="Ribonuclease Inhibitor"/>
    <property type="match status" value="1"/>
</dbReference>
<accession>A0A8H6XJ64</accession>